<proteinExistence type="predicted"/>
<accession>A0A5B7HX09</accession>
<protein>
    <submittedName>
        <fullName evidence="1">Uncharacterized protein</fullName>
    </submittedName>
</protein>
<gene>
    <name evidence="1" type="ORF">E2C01_072059</name>
</gene>
<evidence type="ECO:0000313" key="2">
    <source>
        <dbReference type="Proteomes" id="UP000324222"/>
    </source>
</evidence>
<sequence>MSGTSNSEICLVATLSALDSLFIIRPALLCLVLPVLTTPSQAFLSCRNCNEYPADHRAGRFLIDANVHGGFRSKNMSGTS</sequence>
<organism evidence="1 2">
    <name type="scientific">Portunus trituberculatus</name>
    <name type="common">Swimming crab</name>
    <name type="synonym">Neptunus trituberculatus</name>
    <dbReference type="NCBI Taxonomy" id="210409"/>
    <lineage>
        <taxon>Eukaryota</taxon>
        <taxon>Metazoa</taxon>
        <taxon>Ecdysozoa</taxon>
        <taxon>Arthropoda</taxon>
        <taxon>Crustacea</taxon>
        <taxon>Multicrustacea</taxon>
        <taxon>Malacostraca</taxon>
        <taxon>Eumalacostraca</taxon>
        <taxon>Eucarida</taxon>
        <taxon>Decapoda</taxon>
        <taxon>Pleocyemata</taxon>
        <taxon>Brachyura</taxon>
        <taxon>Eubrachyura</taxon>
        <taxon>Portunoidea</taxon>
        <taxon>Portunidae</taxon>
        <taxon>Portuninae</taxon>
        <taxon>Portunus</taxon>
    </lineage>
</organism>
<name>A0A5B7HX09_PORTR</name>
<comment type="caution">
    <text evidence="1">The sequence shown here is derived from an EMBL/GenBank/DDBJ whole genome shotgun (WGS) entry which is preliminary data.</text>
</comment>
<dbReference type="AlphaFoldDB" id="A0A5B7HX09"/>
<keyword evidence="2" id="KW-1185">Reference proteome</keyword>
<dbReference type="EMBL" id="VSRR010046237">
    <property type="protein sequence ID" value="MPC77601.1"/>
    <property type="molecule type" value="Genomic_DNA"/>
</dbReference>
<evidence type="ECO:0000313" key="1">
    <source>
        <dbReference type="EMBL" id="MPC77601.1"/>
    </source>
</evidence>
<reference evidence="1 2" key="1">
    <citation type="submission" date="2019-05" db="EMBL/GenBank/DDBJ databases">
        <title>Another draft genome of Portunus trituberculatus and its Hox gene families provides insights of decapod evolution.</title>
        <authorList>
            <person name="Jeong J.-H."/>
            <person name="Song I."/>
            <person name="Kim S."/>
            <person name="Choi T."/>
            <person name="Kim D."/>
            <person name="Ryu S."/>
            <person name="Kim W."/>
        </authorList>
    </citation>
    <scope>NUCLEOTIDE SEQUENCE [LARGE SCALE GENOMIC DNA]</scope>
    <source>
        <tissue evidence="1">Muscle</tissue>
    </source>
</reference>
<dbReference type="Proteomes" id="UP000324222">
    <property type="component" value="Unassembled WGS sequence"/>
</dbReference>